<comment type="caution">
    <text evidence="1">The sequence shown here is derived from an EMBL/GenBank/DDBJ whole genome shotgun (WGS) entry which is preliminary data.</text>
</comment>
<protein>
    <submittedName>
        <fullName evidence="1">Uncharacterized protein</fullName>
    </submittedName>
</protein>
<sequence>MTGVMKTKQKTFRVNRRYADRKFAVQKVGELIETREFEMNLHCYKVVHIDDQDVLFERVK</sequence>
<organism evidence="1">
    <name type="scientific">marine sediment metagenome</name>
    <dbReference type="NCBI Taxonomy" id="412755"/>
    <lineage>
        <taxon>unclassified sequences</taxon>
        <taxon>metagenomes</taxon>
        <taxon>ecological metagenomes</taxon>
    </lineage>
</organism>
<name>A0A0F9MYQ7_9ZZZZ</name>
<gene>
    <name evidence="1" type="ORF">LCGC14_1032740</name>
</gene>
<proteinExistence type="predicted"/>
<reference evidence="1" key="1">
    <citation type="journal article" date="2015" name="Nature">
        <title>Complex archaea that bridge the gap between prokaryotes and eukaryotes.</title>
        <authorList>
            <person name="Spang A."/>
            <person name="Saw J.H."/>
            <person name="Jorgensen S.L."/>
            <person name="Zaremba-Niedzwiedzka K."/>
            <person name="Martijn J."/>
            <person name="Lind A.E."/>
            <person name="van Eijk R."/>
            <person name="Schleper C."/>
            <person name="Guy L."/>
            <person name="Ettema T.J."/>
        </authorList>
    </citation>
    <scope>NUCLEOTIDE SEQUENCE</scope>
</reference>
<dbReference type="EMBL" id="LAZR01004201">
    <property type="protein sequence ID" value="KKN10809.1"/>
    <property type="molecule type" value="Genomic_DNA"/>
</dbReference>
<accession>A0A0F9MYQ7</accession>
<evidence type="ECO:0000313" key="1">
    <source>
        <dbReference type="EMBL" id="KKN10809.1"/>
    </source>
</evidence>
<dbReference type="AlphaFoldDB" id="A0A0F9MYQ7"/>